<dbReference type="SUPFAM" id="SSF46934">
    <property type="entry name" value="UBA-like"/>
    <property type="match status" value="1"/>
</dbReference>
<comment type="caution">
    <text evidence="1">The sequence shown here is derived from an EMBL/GenBank/DDBJ whole genome shotgun (WGS) entry which is preliminary data.</text>
</comment>
<gene>
    <name evidence="1" type="ORF">QR98_0059810</name>
</gene>
<dbReference type="Proteomes" id="UP000616769">
    <property type="component" value="Unassembled WGS sequence"/>
</dbReference>
<organism evidence="1 2">
    <name type="scientific">Sarcoptes scabiei</name>
    <name type="common">Itch mite</name>
    <name type="synonym">Acarus scabiei</name>
    <dbReference type="NCBI Taxonomy" id="52283"/>
    <lineage>
        <taxon>Eukaryota</taxon>
        <taxon>Metazoa</taxon>
        <taxon>Ecdysozoa</taxon>
        <taxon>Arthropoda</taxon>
        <taxon>Chelicerata</taxon>
        <taxon>Arachnida</taxon>
        <taxon>Acari</taxon>
        <taxon>Acariformes</taxon>
        <taxon>Sarcoptiformes</taxon>
        <taxon>Astigmata</taxon>
        <taxon>Psoroptidia</taxon>
        <taxon>Sarcoptoidea</taxon>
        <taxon>Sarcoptidae</taxon>
        <taxon>Sarcoptinae</taxon>
        <taxon>Sarcoptes</taxon>
    </lineage>
</organism>
<evidence type="ECO:0000313" key="2">
    <source>
        <dbReference type="Proteomes" id="UP000616769"/>
    </source>
</evidence>
<dbReference type="OrthoDB" id="9975959at2759"/>
<dbReference type="VEuPathDB" id="VectorBase:SSCA004256"/>
<protein>
    <submittedName>
        <fullName evidence="1">Uncharacterized protein</fullName>
    </submittedName>
</protein>
<dbReference type="AlphaFoldDB" id="A0A132A9A9"/>
<sequence length="75" mass="9176">MDRLDKISRESIEEFMRITEADFDTANEYLNRFGWQTVEAINQYFEVMFQENQDQEEQSQQQSTDLAKRHHEREN</sequence>
<name>A0A132A9A9_SARSC</name>
<accession>A0A132A9A9</accession>
<dbReference type="InterPro" id="IPR009060">
    <property type="entry name" value="UBA-like_sf"/>
</dbReference>
<dbReference type="Pfam" id="PF14555">
    <property type="entry name" value="UBA_4"/>
    <property type="match status" value="1"/>
</dbReference>
<reference evidence="1 2" key="1">
    <citation type="journal article" date="2015" name="Parasit. Vectors">
        <title>Draft genome of the scabies mite.</title>
        <authorList>
            <person name="Rider S.D.Jr."/>
            <person name="Morgan M.S."/>
            <person name="Arlian L.G."/>
        </authorList>
    </citation>
    <scope>NUCLEOTIDE SEQUENCE [LARGE SCALE GENOMIC DNA]</scope>
    <source>
        <strain evidence="1">Arlian Lab</strain>
    </source>
</reference>
<dbReference type="EMBL" id="JXLN01011595">
    <property type="protein sequence ID" value="KPM07487.1"/>
    <property type="molecule type" value="Genomic_DNA"/>
</dbReference>
<evidence type="ECO:0000313" key="1">
    <source>
        <dbReference type="EMBL" id="KPM07487.1"/>
    </source>
</evidence>
<proteinExistence type="predicted"/>
<dbReference type="Gene3D" id="1.10.8.10">
    <property type="entry name" value="DNA helicase RuvA subunit, C-terminal domain"/>
    <property type="match status" value="1"/>
</dbReference>